<dbReference type="AlphaFoldDB" id="U5D1P4"/>
<name>U5D1P4_AMBTC</name>
<evidence type="ECO:0000256" key="3">
    <source>
        <dbReference type="ARBA" id="ARBA00023134"/>
    </source>
</evidence>
<comment type="subcellular location">
    <subcellularLocation>
        <location evidence="5">Endomembrane system</location>
        <topology evidence="5">Peripheral membrane protein</topology>
        <orientation evidence="5">Cytoplasmic side</orientation>
    </subcellularLocation>
</comment>
<dbReference type="Gramene" id="ERN15327">
    <property type="protein sequence ID" value="ERN15327"/>
    <property type="gene ID" value="AMTR_s00036p00108740"/>
</dbReference>
<dbReference type="EMBL" id="KI392503">
    <property type="protein sequence ID" value="ERN15327.1"/>
    <property type="molecule type" value="Genomic_DNA"/>
</dbReference>
<evidence type="ECO:0000256" key="4">
    <source>
        <dbReference type="ARBA" id="ARBA00023136"/>
    </source>
</evidence>
<reference evidence="8" key="1">
    <citation type="journal article" date="2013" name="Science">
        <title>The Amborella genome and the evolution of flowering plants.</title>
        <authorList>
            <consortium name="Amborella Genome Project"/>
        </authorList>
    </citation>
    <scope>NUCLEOTIDE SEQUENCE [LARGE SCALE GENOMIC DNA]</scope>
</reference>
<dbReference type="PANTHER" id="PTHR43134:SF1">
    <property type="entry name" value="SIGNAL RECOGNITION PARTICLE RECEPTOR SUBUNIT ALPHA"/>
    <property type="match status" value="1"/>
</dbReference>
<dbReference type="GO" id="GO:0012505">
    <property type="term" value="C:endomembrane system"/>
    <property type="evidence" value="ECO:0007669"/>
    <property type="project" value="UniProtKB-SubCell"/>
</dbReference>
<sequence length="95" mass="10386">MEEAFLLIFTQKHSVDFEGVHAAKEQGKPYVVVFVVVIGVGKSANLVKVKIHDTASMHKISVMMAACDICQSGAVEQPCTHARKLQELFISIGIM</sequence>
<keyword evidence="8" id="KW-1185">Reference proteome</keyword>
<proteinExistence type="inferred from homology"/>
<dbReference type="eggNOG" id="KOG0781">
    <property type="taxonomic scope" value="Eukaryota"/>
</dbReference>
<dbReference type="GO" id="GO:0006614">
    <property type="term" value="P:SRP-dependent cotranslational protein targeting to membrane"/>
    <property type="evidence" value="ECO:0007669"/>
    <property type="project" value="InterPro"/>
</dbReference>
<comment type="similarity">
    <text evidence="1">Belongs to the GTP-binding SRP family.</text>
</comment>
<dbReference type="PANTHER" id="PTHR43134">
    <property type="entry name" value="SIGNAL RECOGNITION PARTICLE RECEPTOR SUBUNIT ALPHA"/>
    <property type="match status" value="1"/>
</dbReference>
<dbReference type="STRING" id="13333.U5D1P4"/>
<dbReference type="Pfam" id="PF00448">
    <property type="entry name" value="SRP54"/>
    <property type="match status" value="1"/>
</dbReference>
<dbReference type="InterPro" id="IPR027417">
    <property type="entry name" value="P-loop_NTPase"/>
</dbReference>
<dbReference type="Gene3D" id="3.40.50.300">
    <property type="entry name" value="P-loop containing nucleotide triphosphate hydrolases"/>
    <property type="match status" value="1"/>
</dbReference>
<dbReference type="GO" id="GO:0005525">
    <property type="term" value="F:GTP binding"/>
    <property type="evidence" value="ECO:0007669"/>
    <property type="project" value="UniProtKB-KW"/>
</dbReference>
<evidence type="ECO:0000259" key="6">
    <source>
        <dbReference type="Pfam" id="PF00448"/>
    </source>
</evidence>
<evidence type="ECO:0000256" key="2">
    <source>
        <dbReference type="ARBA" id="ARBA00022741"/>
    </source>
</evidence>
<evidence type="ECO:0000313" key="8">
    <source>
        <dbReference type="Proteomes" id="UP000017836"/>
    </source>
</evidence>
<keyword evidence="2" id="KW-0547">Nucleotide-binding</keyword>
<keyword evidence="4" id="KW-0472">Membrane</keyword>
<keyword evidence="3" id="KW-0342">GTP-binding</keyword>
<evidence type="ECO:0000256" key="5">
    <source>
        <dbReference type="ARBA" id="ARBA00029433"/>
    </source>
</evidence>
<evidence type="ECO:0000256" key="1">
    <source>
        <dbReference type="ARBA" id="ARBA00008531"/>
    </source>
</evidence>
<dbReference type="Proteomes" id="UP000017836">
    <property type="component" value="Unassembled WGS sequence"/>
</dbReference>
<dbReference type="InterPro" id="IPR000897">
    <property type="entry name" value="SRP54_GTPase_dom"/>
</dbReference>
<protein>
    <recommendedName>
        <fullName evidence="6">SRP54-type proteins GTP-binding domain-containing protein</fullName>
    </recommendedName>
</protein>
<dbReference type="HOGENOM" id="CLU_2375614_0_0_1"/>
<gene>
    <name evidence="7" type="ORF">AMTR_s00036p00108740</name>
</gene>
<organism evidence="7 8">
    <name type="scientific">Amborella trichopoda</name>
    <dbReference type="NCBI Taxonomy" id="13333"/>
    <lineage>
        <taxon>Eukaryota</taxon>
        <taxon>Viridiplantae</taxon>
        <taxon>Streptophyta</taxon>
        <taxon>Embryophyta</taxon>
        <taxon>Tracheophyta</taxon>
        <taxon>Spermatophyta</taxon>
        <taxon>Magnoliopsida</taxon>
        <taxon>Amborellales</taxon>
        <taxon>Amborellaceae</taxon>
        <taxon>Amborella</taxon>
    </lineage>
</organism>
<evidence type="ECO:0000313" key="7">
    <source>
        <dbReference type="EMBL" id="ERN15327.1"/>
    </source>
</evidence>
<feature type="domain" description="SRP54-type proteins GTP-binding" evidence="6">
    <location>
        <begin position="30"/>
        <end position="86"/>
    </location>
</feature>
<accession>U5D1P4</accession>